<protein>
    <submittedName>
        <fullName evidence="1">5375_t:CDS:1</fullName>
    </submittedName>
</protein>
<evidence type="ECO:0000313" key="1">
    <source>
        <dbReference type="EMBL" id="CAG8645566.1"/>
    </source>
</evidence>
<feature type="non-terminal residue" evidence="1">
    <location>
        <position position="1"/>
    </location>
</feature>
<organism evidence="1 2">
    <name type="scientific">Dentiscutata heterogama</name>
    <dbReference type="NCBI Taxonomy" id="1316150"/>
    <lineage>
        <taxon>Eukaryota</taxon>
        <taxon>Fungi</taxon>
        <taxon>Fungi incertae sedis</taxon>
        <taxon>Mucoromycota</taxon>
        <taxon>Glomeromycotina</taxon>
        <taxon>Glomeromycetes</taxon>
        <taxon>Diversisporales</taxon>
        <taxon>Gigasporaceae</taxon>
        <taxon>Dentiscutata</taxon>
    </lineage>
</organism>
<proteinExistence type="predicted"/>
<dbReference type="EMBL" id="CAJVPU010015247">
    <property type="protein sequence ID" value="CAG8645566.1"/>
    <property type="molecule type" value="Genomic_DNA"/>
</dbReference>
<evidence type="ECO:0000313" key="2">
    <source>
        <dbReference type="Proteomes" id="UP000789702"/>
    </source>
</evidence>
<comment type="caution">
    <text evidence="1">The sequence shown here is derived from an EMBL/GenBank/DDBJ whole genome shotgun (WGS) entry which is preliminary data.</text>
</comment>
<keyword evidence="2" id="KW-1185">Reference proteome</keyword>
<gene>
    <name evidence="1" type="ORF">DHETER_LOCUS9046</name>
</gene>
<reference evidence="1" key="1">
    <citation type="submission" date="2021-06" db="EMBL/GenBank/DDBJ databases">
        <authorList>
            <person name="Kallberg Y."/>
            <person name="Tangrot J."/>
            <person name="Rosling A."/>
        </authorList>
    </citation>
    <scope>NUCLEOTIDE SEQUENCE</scope>
    <source>
        <strain evidence="1">IL203A</strain>
    </source>
</reference>
<dbReference type="Proteomes" id="UP000789702">
    <property type="component" value="Unassembled WGS sequence"/>
</dbReference>
<name>A0ACA9NHU5_9GLOM</name>
<sequence>LFGESSSADIVTINLSLPHIICTTDHYSLCNIYNIDETGLFYSIAPDCTIMSCQVEGSKKDKLQGMRWAKIAWNEVTVETIKNCWAYTKIISSHDESGMSIVSKSGNVSMKENLVEENIECVEENLNKELIDDLQRQIVALHVRTPISVKNWLNPEGEEDMHQQFIDDDFVQSAIEVEQKEEKEVVEPSLTPKEN</sequence>
<accession>A0ACA9NHU5</accession>